<dbReference type="EMBL" id="CAXAMN010026572">
    <property type="protein sequence ID" value="CAK9104007.1"/>
    <property type="molecule type" value="Genomic_DNA"/>
</dbReference>
<organism evidence="1 2">
    <name type="scientific">Durusdinium trenchii</name>
    <dbReference type="NCBI Taxonomy" id="1381693"/>
    <lineage>
        <taxon>Eukaryota</taxon>
        <taxon>Sar</taxon>
        <taxon>Alveolata</taxon>
        <taxon>Dinophyceae</taxon>
        <taxon>Suessiales</taxon>
        <taxon>Symbiodiniaceae</taxon>
        <taxon>Durusdinium</taxon>
    </lineage>
</organism>
<evidence type="ECO:0000313" key="1">
    <source>
        <dbReference type="EMBL" id="CAK9104007.1"/>
    </source>
</evidence>
<reference evidence="1 2" key="1">
    <citation type="submission" date="2024-02" db="EMBL/GenBank/DDBJ databases">
        <authorList>
            <person name="Chen Y."/>
            <person name="Shah S."/>
            <person name="Dougan E. K."/>
            <person name="Thang M."/>
            <person name="Chan C."/>
        </authorList>
    </citation>
    <scope>NUCLEOTIDE SEQUENCE [LARGE SCALE GENOMIC DNA]</scope>
</reference>
<gene>
    <name evidence="1" type="ORF">CCMP2556_LOCUS48789</name>
</gene>
<name>A0ABP0RTN3_9DINO</name>
<sequence>MSLLAVAITEMVSAGLNPWDEQFVIQIDQSYDRQTWLRKAPRLVPCLIPKGKYIVTVRWTLLSAKEKARLQGIGDSEYQKYNMHLLTDCRLSDLNTIMAAFNESSQANMGSVSNFQKDVALTVELMYSMRHGVAEGNKRPFDDMMGGVESPPNSGVPHPDEKGEYPWPLSHGGTFLDMVQRATSNVDWFLAESSQMLFAAGITESEDPCAFKQLFTTLDEWPPIPGKLFETSIMCWSYQDESFWRGKSISMAEVISYAKSMALTRFKEGEMVIARFLQWPPDDLGEEGVMFKLLFGDGSQKMLAAMTVWVAMLLVWKAHGKEGLSAPGVAGMITSFLKIGTTVRASETSGSPLESVINRIVSQNVNAKVQPISSFAWSSILRSLTGSETSFEEALTAYNRHPTVLAHDRGESGTGSIALDGRKRQGVRNWLDRCCPAAYEEVLHSTHDLAFNLGAFGEAFSYTNSCFLTSTVDTVPVSDGPTPASVPLPEEGYVEVVDWSLPMTESSQKIFFRKVRFTFNRATVGIQANLKKKYRASPDQLLQLRNLSVLFSQVWPSISKRLPDEEAQKIEKGFIEGGCDDDFLPVLQARPARVSLSMLRSQREHAQRLEKQKQDMIHSELQTQRDAVQAAQWTYFRNALEQDQATLSCVSQVPAKVKAKLHAKTVVRRQEQAEAGKMAVTGYQDRLPLETAKDAKVGMDDVAVLVWCDMNVPHARNREGCLALCKGIAALNESSPSKTACVLTLPDWARESNPRGLFDEEKQVFEELYSLNQKCEVRWIDLWTHETKKNNGRRFGSGRIITSAMEEASNPWLNSELAIYGRVCSENEEQLAAQKGAKRQKMLLEACLRRTSSDFKAVLVCNLTGYVEELAVVMNLRLRGTPLADSQFNLQKLYYLSVHTLDGLEGAKYAKSRVGRELLDLWLEKKLGFGGVFFNDTEENLTEEDPCLEKRDIDGVAYLDKPETMELKVLVRSGHEFRIHPDHQRQWTNVGGVFDSTAALKGSEEIITQCVSEVTGVEILKAKSGHVFLVCASRRILPKHTLVGGFGTGRYVPYDASVPEAEQGKYVKLSWDEGDKTVIQVDMSSVNHESTTSELMTCYRYLLMIEKTKRVTSYDISYTRCARKVGQGGDGFDISPQNLHCYQTSPDLSKPLTCKSIFWDSALKIKESEALLTCFRYRYDRIHAVTKVQKPYVFLKLAVTLEAGKPVQVA</sequence>
<keyword evidence="2" id="KW-1185">Reference proteome</keyword>
<protein>
    <submittedName>
        <fullName evidence="1">Uncharacterized protein</fullName>
    </submittedName>
</protein>
<accession>A0ABP0RTN3</accession>
<evidence type="ECO:0000313" key="2">
    <source>
        <dbReference type="Proteomes" id="UP001642484"/>
    </source>
</evidence>
<proteinExistence type="predicted"/>
<dbReference type="Proteomes" id="UP001642484">
    <property type="component" value="Unassembled WGS sequence"/>
</dbReference>
<comment type="caution">
    <text evidence="1">The sequence shown here is derived from an EMBL/GenBank/DDBJ whole genome shotgun (WGS) entry which is preliminary data.</text>
</comment>